<dbReference type="Proteomes" id="UP000325313">
    <property type="component" value="Unassembled WGS sequence"/>
</dbReference>
<name>A0A5B0PN21_PUCGR</name>
<protein>
    <submittedName>
        <fullName evidence="1">Uncharacterized protein</fullName>
    </submittedName>
</protein>
<sequence length="90" mass="10193">MACLQAGLISQAAIVRLERYRQVNVKQSRQRGPLHPDIEHPNFWATNTRSLNRLQYDPVNQMNQLATKSATDNQCGIGCHAFLLSQQSED</sequence>
<organism evidence="1 2">
    <name type="scientific">Puccinia graminis f. sp. tritici</name>
    <dbReference type="NCBI Taxonomy" id="56615"/>
    <lineage>
        <taxon>Eukaryota</taxon>
        <taxon>Fungi</taxon>
        <taxon>Dikarya</taxon>
        <taxon>Basidiomycota</taxon>
        <taxon>Pucciniomycotina</taxon>
        <taxon>Pucciniomycetes</taxon>
        <taxon>Pucciniales</taxon>
        <taxon>Pucciniaceae</taxon>
        <taxon>Puccinia</taxon>
    </lineage>
</organism>
<dbReference type="EMBL" id="VDEP01000337">
    <property type="protein sequence ID" value="KAA1102581.1"/>
    <property type="molecule type" value="Genomic_DNA"/>
</dbReference>
<gene>
    <name evidence="1" type="ORF">PGTUg99_019431</name>
</gene>
<comment type="caution">
    <text evidence="1">The sequence shown here is derived from an EMBL/GenBank/DDBJ whole genome shotgun (WGS) entry which is preliminary data.</text>
</comment>
<dbReference type="AlphaFoldDB" id="A0A5B0PN21"/>
<evidence type="ECO:0000313" key="2">
    <source>
        <dbReference type="Proteomes" id="UP000325313"/>
    </source>
</evidence>
<evidence type="ECO:0000313" key="1">
    <source>
        <dbReference type="EMBL" id="KAA1102581.1"/>
    </source>
</evidence>
<proteinExistence type="predicted"/>
<accession>A0A5B0PN21</accession>
<reference evidence="1 2" key="1">
    <citation type="submission" date="2019-05" db="EMBL/GenBank/DDBJ databases">
        <title>Emergence of the Ug99 lineage of the wheat stem rust pathogen through somatic hybridization.</title>
        <authorList>
            <person name="Li F."/>
            <person name="Upadhyaya N.M."/>
            <person name="Sperschneider J."/>
            <person name="Matny O."/>
            <person name="Nguyen-Phuc H."/>
            <person name="Mago R."/>
            <person name="Raley C."/>
            <person name="Miller M.E."/>
            <person name="Silverstein K.A.T."/>
            <person name="Henningsen E."/>
            <person name="Hirsch C.D."/>
            <person name="Visser B."/>
            <person name="Pretorius Z.A."/>
            <person name="Steffenson B.J."/>
            <person name="Schwessinger B."/>
            <person name="Dodds P.N."/>
            <person name="Figueroa M."/>
        </authorList>
    </citation>
    <scope>NUCLEOTIDE SEQUENCE [LARGE SCALE GENOMIC DNA]</scope>
    <source>
        <strain evidence="1 2">Ug99</strain>
    </source>
</reference>